<evidence type="ECO:0000256" key="1">
    <source>
        <dbReference type="ARBA" id="ARBA00008106"/>
    </source>
</evidence>
<dbReference type="Proteomes" id="UP001225761">
    <property type="component" value="Unassembled WGS sequence"/>
</dbReference>
<comment type="similarity">
    <text evidence="1">Belongs to the HAD-like hydrolase superfamily. S-2-haloalkanoic acid dehalogenase family.</text>
</comment>
<dbReference type="PRINTS" id="PR00413">
    <property type="entry name" value="HADHALOGNASE"/>
</dbReference>
<dbReference type="SUPFAM" id="SSF56784">
    <property type="entry name" value="HAD-like"/>
    <property type="match status" value="1"/>
</dbReference>
<dbReference type="SFLD" id="SFLDG01135">
    <property type="entry name" value="C1.5.6:_HAD__Beta-PGM__Phospha"/>
    <property type="match status" value="1"/>
</dbReference>
<dbReference type="Gene3D" id="3.40.50.1000">
    <property type="entry name" value="HAD superfamily/HAD-like"/>
    <property type="match status" value="1"/>
</dbReference>
<dbReference type="SFLD" id="SFLDS00003">
    <property type="entry name" value="Haloacid_Dehalogenase"/>
    <property type="match status" value="1"/>
</dbReference>
<dbReference type="PANTHER" id="PTHR43316:SF3">
    <property type="entry name" value="HALOACID DEHALOGENASE, TYPE II (AFU_ORTHOLOGUE AFUA_2G07750)-RELATED"/>
    <property type="match status" value="1"/>
</dbReference>
<dbReference type="EMBL" id="JASHIE010000014">
    <property type="protein sequence ID" value="MDI9876644.1"/>
    <property type="molecule type" value="Genomic_DNA"/>
</dbReference>
<sequence length="250" mass="29039">MQKINRKDFLLMASLGTTVYPFFSNKTATIKAIAFDAYTLFDTSSVTRVLEEIYPQKSKDIMNIWRTRQFEYTWLRSMTKHYENFEKVTADALVYATAFLGLPLSEQHKHDILEEFRSMKFLPEVKTTLQLLKSKSLRLAILSNVTQKILENSVKRSECEGLFEFILSTDIIKDYKPAPKAYQLGVNAFRLRKDEILFVAFGGWDEAGAKLFGYPTVWINANDLPVEQLDVRPDFICKRFLDLENIINNF</sequence>
<organism evidence="3 4">
    <name type="scientific">Flectobacillus rivi</name>
    <dbReference type="NCBI Taxonomy" id="2984209"/>
    <lineage>
        <taxon>Bacteria</taxon>
        <taxon>Pseudomonadati</taxon>
        <taxon>Bacteroidota</taxon>
        <taxon>Cytophagia</taxon>
        <taxon>Cytophagales</taxon>
        <taxon>Flectobacillaceae</taxon>
        <taxon>Flectobacillus</taxon>
    </lineage>
</organism>
<dbReference type="InterPro" id="IPR051540">
    <property type="entry name" value="S-2-haloacid_dehalogenase"/>
</dbReference>
<comment type="caution">
    <text evidence="3">The sequence shown here is derived from an EMBL/GenBank/DDBJ whole genome shotgun (WGS) entry which is preliminary data.</text>
</comment>
<dbReference type="NCBIfam" id="TIGR01493">
    <property type="entry name" value="HAD-SF-IA-v2"/>
    <property type="match status" value="1"/>
</dbReference>
<dbReference type="InterPro" id="IPR006439">
    <property type="entry name" value="HAD-SF_hydro_IA"/>
</dbReference>
<dbReference type="Gene3D" id="1.10.150.240">
    <property type="entry name" value="Putative phosphatase, domain 2"/>
    <property type="match status" value="1"/>
</dbReference>
<dbReference type="CDD" id="cd02588">
    <property type="entry name" value="HAD_L2-DEX"/>
    <property type="match status" value="1"/>
</dbReference>
<proteinExistence type="inferred from homology"/>
<reference evidence="3 4" key="1">
    <citation type="submission" date="2023-05" db="EMBL/GenBank/DDBJ databases">
        <title>Novel species of genus Flectobacillus isolated from stream in China.</title>
        <authorList>
            <person name="Lu H."/>
        </authorList>
    </citation>
    <scope>NUCLEOTIDE SEQUENCE [LARGE SCALE GENOMIC DNA]</scope>
    <source>
        <strain evidence="3 4">LFS242W</strain>
    </source>
</reference>
<evidence type="ECO:0000313" key="3">
    <source>
        <dbReference type="EMBL" id="MDI9876644.1"/>
    </source>
</evidence>
<dbReference type="InterPro" id="IPR041492">
    <property type="entry name" value="HAD_2"/>
</dbReference>
<dbReference type="InterPro" id="IPR023198">
    <property type="entry name" value="PGP-like_dom2"/>
</dbReference>
<gene>
    <name evidence="3" type="ORF">QM481_19045</name>
</gene>
<dbReference type="InterPro" id="IPR036412">
    <property type="entry name" value="HAD-like_sf"/>
</dbReference>
<keyword evidence="4" id="KW-1185">Reference proteome</keyword>
<protein>
    <submittedName>
        <fullName evidence="3">Haloacid dehalogenase type II</fullName>
    </submittedName>
</protein>
<dbReference type="RefSeq" id="WP_283382919.1">
    <property type="nucleotide sequence ID" value="NZ_JASHIE010000014.1"/>
</dbReference>
<dbReference type="InterPro" id="IPR006328">
    <property type="entry name" value="2-HAD"/>
</dbReference>
<accession>A0ABT6Z697</accession>
<dbReference type="SFLD" id="SFLDF00045">
    <property type="entry name" value="2-haloacid_dehalogenase"/>
    <property type="match status" value="1"/>
</dbReference>
<dbReference type="NCBIfam" id="TIGR01428">
    <property type="entry name" value="HAD_type_II"/>
    <property type="match status" value="1"/>
</dbReference>
<keyword evidence="2" id="KW-0378">Hydrolase</keyword>
<dbReference type="PANTHER" id="PTHR43316">
    <property type="entry name" value="HYDROLASE, HALOACID DELAHOGENASE-RELATED"/>
    <property type="match status" value="1"/>
</dbReference>
<dbReference type="InterPro" id="IPR023214">
    <property type="entry name" value="HAD_sf"/>
</dbReference>
<dbReference type="Pfam" id="PF13419">
    <property type="entry name" value="HAD_2"/>
    <property type="match status" value="1"/>
</dbReference>
<evidence type="ECO:0000256" key="2">
    <source>
        <dbReference type="ARBA" id="ARBA00022801"/>
    </source>
</evidence>
<name>A0ABT6Z697_9BACT</name>
<evidence type="ECO:0000313" key="4">
    <source>
        <dbReference type="Proteomes" id="UP001225761"/>
    </source>
</evidence>
<dbReference type="SFLD" id="SFLDG01129">
    <property type="entry name" value="C1.5:_HAD__Beta-PGM__Phosphata"/>
    <property type="match status" value="1"/>
</dbReference>